<reference evidence="3" key="1">
    <citation type="submission" date="2016-07" db="EMBL/GenBank/DDBJ databases">
        <authorList>
            <person name="Florea S."/>
            <person name="Webb J.S."/>
            <person name="Jaromczyk J."/>
            <person name="Schardl C.L."/>
        </authorList>
    </citation>
    <scope>NUCLEOTIDE SEQUENCE [LARGE SCALE GENOMIC DNA]</scope>
    <source>
        <strain evidence="3">MV-1</strain>
    </source>
</reference>
<evidence type="ECO:0000256" key="1">
    <source>
        <dbReference type="SAM" id="MobiDB-lite"/>
    </source>
</evidence>
<evidence type="ECO:0008006" key="4">
    <source>
        <dbReference type="Google" id="ProtNLM"/>
    </source>
</evidence>
<comment type="caution">
    <text evidence="2">The sequence shown here is derived from an EMBL/GenBank/DDBJ whole genome shotgun (WGS) entry which is preliminary data.</text>
</comment>
<dbReference type="InterPro" id="IPR021327">
    <property type="entry name" value="DUF2934"/>
</dbReference>
<evidence type="ECO:0000313" key="2">
    <source>
        <dbReference type="EMBL" id="OEJ66216.1"/>
    </source>
</evidence>
<evidence type="ECO:0000313" key="3">
    <source>
        <dbReference type="Proteomes" id="UP000095347"/>
    </source>
</evidence>
<dbReference type="EMBL" id="MCGG01000036">
    <property type="protein sequence ID" value="OEJ66216.1"/>
    <property type="molecule type" value="Genomic_DNA"/>
</dbReference>
<name>A0A1E5Q6C1_9PROT</name>
<gene>
    <name evidence="2" type="ORF">BEN30_12545</name>
</gene>
<dbReference type="AlphaFoldDB" id="A0A1E5Q6C1"/>
<dbReference type="RefSeq" id="WP_069958421.1">
    <property type="nucleotide sequence ID" value="NZ_MCGG01000036.1"/>
</dbReference>
<protein>
    <recommendedName>
        <fullName evidence="4">DUF2934 domain-containing protein</fullName>
    </recommendedName>
</protein>
<proteinExistence type="predicted"/>
<feature type="compositionally biased region" description="Basic residues" evidence="1">
    <location>
        <begin position="47"/>
        <end position="68"/>
    </location>
</feature>
<dbReference type="OrthoDB" id="9811127at2"/>
<dbReference type="Pfam" id="PF11154">
    <property type="entry name" value="DUF2934"/>
    <property type="match status" value="1"/>
</dbReference>
<keyword evidence="3" id="KW-1185">Reference proteome</keyword>
<feature type="region of interest" description="Disordered" evidence="1">
    <location>
        <begin position="43"/>
        <end position="68"/>
    </location>
</feature>
<sequence length="68" mass="7961">MPTKVQLEIEHRAYHIWLAEGCPDQRDFDHWLLVEQEILAQKATQKSQKKQAVPKRKTPSPRRAVKTA</sequence>
<dbReference type="Proteomes" id="UP000095347">
    <property type="component" value="Unassembled WGS sequence"/>
</dbReference>
<organism evidence="2 3">
    <name type="scientific">Magnetovibrio blakemorei</name>
    <dbReference type="NCBI Taxonomy" id="28181"/>
    <lineage>
        <taxon>Bacteria</taxon>
        <taxon>Pseudomonadati</taxon>
        <taxon>Pseudomonadota</taxon>
        <taxon>Alphaproteobacteria</taxon>
        <taxon>Rhodospirillales</taxon>
        <taxon>Magnetovibrionaceae</taxon>
        <taxon>Magnetovibrio</taxon>
    </lineage>
</organism>
<accession>A0A1E5Q6C1</accession>